<comment type="caution">
    <text evidence="1">The sequence shown here is derived from an EMBL/GenBank/DDBJ whole genome shotgun (WGS) entry which is preliminary data.</text>
</comment>
<organism evidence="1 2">
    <name type="scientific">Chara braunii</name>
    <name type="common">Braun's stonewort</name>
    <dbReference type="NCBI Taxonomy" id="69332"/>
    <lineage>
        <taxon>Eukaryota</taxon>
        <taxon>Viridiplantae</taxon>
        <taxon>Streptophyta</taxon>
        <taxon>Charophyceae</taxon>
        <taxon>Charales</taxon>
        <taxon>Characeae</taxon>
        <taxon>Chara</taxon>
    </lineage>
</organism>
<dbReference type="AlphaFoldDB" id="A0A388LWH2"/>
<gene>
    <name evidence="1" type="ORF">CBR_g41667</name>
</gene>
<reference evidence="1 2" key="1">
    <citation type="journal article" date="2018" name="Cell">
        <title>The Chara Genome: Secondary Complexity and Implications for Plant Terrestrialization.</title>
        <authorList>
            <person name="Nishiyama T."/>
            <person name="Sakayama H."/>
            <person name="Vries J.D."/>
            <person name="Buschmann H."/>
            <person name="Saint-Marcoux D."/>
            <person name="Ullrich K.K."/>
            <person name="Haas F.B."/>
            <person name="Vanderstraeten L."/>
            <person name="Becker D."/>
            <person name="Lang D."/>
            <person name="Vosolsobe S."/>
            <person name="Rombauts S."/>
            <person name="Wilhelmsson P.K.I."/>
            <person name="Janitza P."/>
            <person name="Kern R."/>
            <person name="Heyl A."/>
            <person name="Rumpler F."/>
            <person name="Villalobos L.I.A.C."/>
            <person name="Clay J.M."/>
            <person name="Skokan R."/>
            <person name="Toyoda A."/>
            <person name="Suzuki Y."/>
            <person name="Kagoshima H."/>
            <person name="Schijlen E."/>
            <person name="Tajeshwar N."/>
            <person name="Catarino B."/>
            <person name="Hetherington A.J."/>
            <person name="Saltykova A."/>
            <person name="Bonnot C."/>
            <person name="Breuninger H."/>
            <person name="Symeonidi A."/>
            <person name="Radhakrishnan G.V."/>
            <person name="Van Nieuwerburgh F."/>
            <person name="Deforce D."/>
            <person name="Chang C."/>
            <person name="Karol K.G."/>
            <person name="Hedrich R."/>
            <person name="Ulvskov P."/>
            <person name="Glockner G."/>
            <person name="Delwiche C.F."/>
            <person name="Petrasek J."/>
            <person name="Van de Peer Y."/>
            <person name="Friml J."/>
            <person name="Beilby M."/>
            <person name="Dolan L."/>
            <person name="Kohara Y."/>
            <person name="Sugano S."/>
            <person name="Fujiyama A."/>
            <person name="Delaux P.-M."/>
            <person name="Quint M."/>
            <person name="TheiBen G."/>
            <person name="Hagemann M."/>
            <person name="Harholt J."/>
            <person name="Dunand C."/>
            <person name="Zachgo S."/>
            <person name="Langdale J."/>
            <person name="Maumus F."/>
            <person name="Straeten D.V.D."/>
            <person name="Gould S.B."/>
            <person name="Rensing S.A."/>
        </authorList>
    </citation>
    <scope>NUCLEOTIDE SEQUENCE [LARGE SCALE GENOMIC DNA]</scope>
    <source>
        <strain evidence="1 2">S276</strain>
    </source>
</reference>
<keyword evidence="2" id="KW-1185">Reference proteome</keyword>
<evidence type="ECO:0000313" key="1">
    <source>
        <dbReference type="EMBL" id="GBG86603.1"/>
    </source>
</evidence>
<dbReference type="Proteomes" id="UP000265515">
    <property type="component" value="Unassembled WGS sequence"/>
</dbReference>
<evidence type="ECO:0000313" key="2">
    <source>
        <dbReference type="Proteomes" id="UP000265515"/>
    </source>
</evidence>
<protein>
    <submittedName>
        <fullName evidence="1">Uncharacterized protein</fullName>
    </submittedName>
</protein>
<accession>A0A388LWH2</accession>
<sequence>MRSSGMRRTSARISVDSEDRSVYREEGSKRCTILCMWTSVNGRGDLKWRFKLNTLLPGDAIRSAHGGGRKQCLWEIQFFAPMALWQRQRGLGK</sequence>
<name>A0A388LWH2_CHABU</name>
<dbReference type="EMBL" id="BFEA01000571">
    <property type="protein sequence ID" value="GBG86603.1"/>
    <property type="molecule type" value="Genomic_DNA"/>
</dbReference>
<proteinExistence type="predicted"/>
<dbReference type="Gramene" id="GBG86603">
    <property type="protein sequence ID" value="GBG86603"/>
    <property type="gene ID" value="CBR_g41667"/>
</dbReference>